<dbReference type="EMBL" id="CAMXCT010000837">
    <property type="protein sequence ID" value="CAI3983816.1"/>
    <property type="molecule type" value="Genomic_DNA"/>
</dbReference>
<evidence type="ECO:0000313" key="1">
    <source>
        <dbReference type="EMBL" id="CAI3983816.1"/>
    </source>
</evidence>
<dbReference type="Proteomes" id="UP001152797">
    <property type="component" value="Unassembled WGS sequence"/>
</dbReference>
<comment type="caution">
    <text evidence="1">The sequence shown here is derived from an EMBL/GenBank/DDBJ whole genome shotgun (WGS) entry which is preliminary data.</text>
</comment>
<reference evidence="2" key="2">
    <citation type="submission" date="2024-04" db="EMBL/GenBank/DDBJ databases">
        <authorList>
            <person name="Chen Y."/>
            <person name="Shah S."/>
            <person name="Dougan E. K."/>
            <person name="Thang M."/>
            <person name="Chan C."/>
        </authorList>
    </citation>
    <scope>NUCLEOTIDE SEQUENCE [LARGE SCALE GENOMIC DNA]</scope>
</reference>
<dbReference type="OrthoDB" id="492023at2759"/>
<evidence type="ECO:0000313" key="4">
    <source>
        <dbReference type="Proteomes" id="UP001152797"/>
    </source>
</evidence>
<organism evidence="1">
    <name type="scientific">Cladocopium goreaui</name>
    <dbReference type="NCBI Taxonomy" id="2562237"/>
    <lineage>
        <taxon>Eukaryota</taxon>
        <taxon>Sar</taxon>
        <taxon>Alveolata</taxon>
        <taxon>Dinophyceae</taxon>
        <taxon>Suessiales</taxon>
        <taxon>Symbiodiniaceae</taxon>
        <taxon>Cladocopium</taxon>
    </lineage>
</organism>
<evidence type="ECO:0000313" key="2">
    <source>
        <dbReference type="EMBL" id="CAL1137191.1"/>
    </source>
</evidence>
<keyword evidence="3" id="KW-0396">Initiation factor</keyword>
<gene>
    <name evidence="1" type="ORF">C1SCF055_LOCUS11397</name>
</gene>
<sequence>MLSTRCCSHAWYASNPGFTGFTGFTSAFSAWATWAAWALVCQWGSLNVVVLASDSPDSPDSPRISRGVWCPPLPSTRPANCSRQSSQVGQGTAVRSLYDEVAETMAPLSDLLELGEVEDHMLNAYLGLTEFLQNMQHLICFMDFKDNCYENSEYMEVVQYFCHHLDNICHDLGLCKPEMNICGSLLLDAGVDLGRVIQQIRAGVLEQVQMHLGRNRYSMVQLFEDQTSQFLWASLGISGYLWASLGFGDLWGIFGVLLNDVPLSASKFIDRKNECLPRSPVRILGLNGSLQILSQEERPLFTRHRILETMSSSNLSGLQSYVVNLGASEMAGCLDSASCLIQRGWSGIMLECNYQHSQNLRETYAHRKDVQIINQCLAPESWVSAAISAVWNFERVLPPTSSPFPMFLKIDVDNGDCDFLKAWLSAGYRPLFVEMELIHAFVPPEIQVNFPYIDVGQADFNKARASDVMSKGCSLGQVLSILGDGYSLLSWSYDKDINAQFVLDTWAKEHKIFVVPHSEISSFWHRAVSFREVWDDHNWHGMDLPLNFLLSDSSLAEKQTALNVAYEIVLQRSQ</sequence>
<reference evidence="1" key="1">
    <citation type="submission" date="2022-10" db="EMBL/GenBank/DDBJ databases">
        <authorList>
            <person name="Chen Y."/>
            <person name="Dougan E. K."/>
            <person name="Chan C."/>
            <person name="Rhodes N."/>
            <person name="Thang M."/>
        </authorList>
    </citation>
    <scope>NUCLEOTIDE SEQUENCE</scope>
</reference>
<evidence type="ECO:0000313" key="3">
    <source>
        <dbReference type="EMBL" id="CAL4771128.1"/>
    </source>
</evidence>
<dbReference type="GO" id="GO:0003743">
    <property type="term" value="F:translation initiation factor activity"/>
    <property type="evidence" value="ECO:0007669"/>
    <property type="project" value="UniProtKB-KW"/>
</dbReference>
<dbReference type="AlphaFoldDB" id="A0A9P1C4R6"/>
<dbReference type="EMBL" id="CAMXCT020000837">
    <property type="protein sequence ID" value="CAL1137191.1"/>
    <property type="molecule type" value="Genomic_DNA"/>
</dbReference>
<proteinExistence type="predicted"/>
<name>A0A9P1C4R6_9DINO</name>
<dbReference type="EMBL" id="CAMXCT030000837">
    <property type="protein sequence ID" value="CAL4771128.1"/>
    <property type="molecule type" value="Genomic_DNA"/>
</dbReference>
<keyword evidence="3" id="KW-0648">Protein biosynthesis</keyword>
<keyword evidence="4" id="KW-1185">Reference proteome</keyword>
<protein>
    <submittedName>
        <fullName evidence="3">Eukaryotic translation initiation factor 3 subunit E</fullName>
    </submittedName>
</protein>
<accession>A0A9P1C4R6</accession>